<gene>
    <name evidence="3" type="ORF">H1R19_16215</name>
</gene>
<sequence>MKWTAGQTRCEETDVTEQPTGATTGRRRRKFPPQGFGRRGLGRGLVLIATAAMVVTGSACADGSTSGGEVTLLTHDSFDLPESVIDSFRQDTGLTLKIVKSGDAGQLASTVSLTPGAPKGDAVFGIDNTFASRPIDAGALESYASPAAAGGASEYAVPGATDQLTAVDRGDVCLNIDNAWYASRSLTPPATFRDLTKPEYAAQAALMDPATSSPGTAFLLTTVGALGDGWQDYWKRVGAGGATIVSGWEIAYNQLFTAGEGRGDKPIVLSYASSPAATPDTSALLDSCFPQVEYIGILKGTRNSTGARKLVDFMLSPTVQEALPESMYVYPVQRDTPLPEGWPARAAVPSWMSSLPPSVIADNREMWLDQWRAAVGR</sequence>
<dbReference type="Gene3D" id="3.40.190.10">
    <property type="entry name" value="Periplasmic binding protein-like II"/>
    <property type="match status" value="2"/>
</dbReference>
<accession>A0A7D7LSJ9</accession>
<dbReference type="GO" id="GO:0030288">
    <property type="term" value="C:outer membrane-bounded periplasmic space"/>
    <property type="evidence" value="ECO:0007669"/>
    <property type="project" value="TreeGrafter"/>
</dbReference>
<dbReference type="InterPro" id="IPR005948">
    <property type="entry name" value="ThiB-like"/>
</dbReference>
<dbReference type="Proteomes" id="UP000515663">
    <property type="component" value="Chromosome"/>
</dbReference>
<dbReference type="GO" id="GO:0030975">
    <property type="term" value="F:thiamine binding"/>
    <property type="evidence" value="ECO:0007669"/>
    <property type="project" value="InterPro"/>
</dbReference>
<dbReference type="Pfam" id="PF13343">
    <property type="entry name" value="SBP_bac_6"/>
    <property type="match status" value="1"/>
</dbReference>
<dbReference type="AlphaFoldDB" id="A0A7D7LSJ9"/>
<reference evidence="4" key="1">
    <citation type="submission" date="2020-07" db="EMBL/GenBank/DDBJ databases">
        <title>novel species isolated from the respiratory tract of Marmot.</title>
        <authorList>
            <person name="Zhang G."/>
        </authorList>
    </citation>
    <scope>NUCLEOTIDE SEQUENCE [LARGE SCALE GENOMIC DNA]</scope>
    <source>
        <strain evidence="4">686</strain>
    </source>
</reference>
<keyword evidence="1" id="KW-0732">Signal</keyword>
<dbReference type="GO" id="GO:0015888">
    <property type="term" value="P:thiamine transport"/>
    <property type="evidence" value="ECO:0007669"/>
    <property type="project" value="InterPro"/>
</dbReference>
<organism evidence="3 4">
    <name type="scientific">Gordonia jinghuaiqii</name>
    <dbReference type="NCBI Taxonomy" id="2758710"/>
    <lineage>
        <taxon>Bacteria</taxon>
        <taxon>Bacillati</taxon>
        <taxon>Actinomycetota</taxon>
        <taxon>Actinomycetes</taxon>
        <taxon>Mycobacteriales</taxon>
        <taxon>Gordoniaceae</taxon>
        <taxon>Gordonia</taxon>
    </lineage>
</organism>
<dbReference type="NCBIfam" id="TIGR01254">
    <property type="entry name" value="sfuA"/>
    <property type="match status" value="1"/>
</dbReference>
<dbReference type="SUPFAM" id="SSF53850">
    <property type="entry name" value="Periplasmic binding protein-like II"/>
    <property type="match status" value="1"/>
</dbReference>
<dbReference type="GO" id="GO:0030976">
    <property type="term" value="F:thiamine pyrophosphate binding"/>
    <property type="evidence" value="ECO:0007669"/>
    <property type="project" value="TreeGrafter"/>
</dbReference>
<dbReference type="PANTHER" id="PTHR30006">
    <property type="entry name" value="THIAMINE-BINDING PERIPLASMIC PROTEIN-RELATED"/>
    <property type="match status" value="1"/>
</dbReference>
<keyword evidence="4" id="KW-1185">Reference proteome</keyword>
<evidence type="ECO:0000313" key="4">
    <source>
        <dbReference type="Proteomes" id="UP000515663"/>
    </source>
</evidence>
<evidence type="ECO:0000256" key="1">
    <source>
        <dbReference type="ARBA" id="ARBA00022729"/>
    </source>
</evidence>
<protein>
    <submittedName>
        <fullName evidence="3">Thiamine ABC transporter substrate-binding protein</fullName>
    </submittedName>
</protein>
<evidence type="ECO:0000313" key="3">
    <source>
        <dbReference type="EMBL" id="QMT00441.1"/>
    </source>
</evidence>
<feature type="region of interest" description="Disordered" evidence="2">
    <location>
        <begin position="1"/>
        <end position="37"/>
    </location>
</feature>
<dbReference type="EMBL" id="CP059491">
    <property type="protein sequence ID" value="QMT00441.1"/>
    <property type="molecule type" value="Genomic_DNA"/>
</dbReference>
<dbReference type="KEGG" id="gji:H1R19_16215"/>
<proteinExistence type="predicted"/>
<dbReference type="PANTHER" id="PTHR30006:SF2">
    <property type="entry name" value="ABC TRANSPORTER SUBSTRATE-BINDING PROTEIN"/>
    <property type="match status" value="1"/>
</dbReference>
<name>A0A7D7LSJ9_9ACTN</name>
<evidence type="ECO:0000256" key="2">
    <source>
        <dbReference type="SAM" id="MobiDB-lite"/>
    </source>
</evidence>